<gene>
    <name evidence="2" type="ORF">LNL84_04485</name>
</gene>
<organism evidence="2 3">
    <name type="scientific">Vibrio gelatinilyticus</name>
    <dbReference type="NCBI Taxonomy" id="2893468"/>
    <lineage>
        <taxon>Bacteria</taxon>
        <taxon>Pseudomonadati</taxon>
        <taxon>Pseudomonadota</taxon>
        <taxon>Gammaproteobacteria</taxon>
        <taxon>Vibrionales</taxon>
        <taxon>Vibrionaceae</taxon>
        <taxon>Vibrio</taxon>
    </lineage>
</organism>
<evidence type="ECO:0000313" key="3">
    <source>
        <dbReference type="Proteomes" id="UP001139488"/>
    </source>
</evidence>
<dbReference type="EMBL" id="JAJNNZ010000003">
    <property type="protein sequence ID" value="MCJ2376086.1"/>
    <property type="molecule type" value="Genomic_DNA"/>
</dbReference>
<sequence>MTSIQEFMTQHHKQCDDLLVDAEGAIAANDWTEFALGWNAFEKETLHHFELEEQVLFPEFEAQTGMVGGPTNVMRQEHSQIRAMFEQMQQAIAEQNQERAIGVIESTMLFIQQHNMKEEQILYPMSDNRLNNGEELVARMKSQS</sequence>
<dbReference type="Pfam" id="PF01814">
    <property type="entry name" value="Hemerythrin"/>
    <property type="match status" value="1"/>
</dbReference>
<accession>A0A9X1W9R0</accession>
<keyword evidence="3" id="KW-1185">Reference proteome</keyword>
<dbReference type="GO" id="GO:0005886">
    <property type="term" value="C:plasma membrane"/>
    <property type="evidence" value="ECO:0007669"/>
    <property type="project" value="TreeGrafter"/>
</dbReference>
<comment type="caution">
    <text evidence="2">The sequence shown here is derived from an EMBL/GenBank/DDBJ whole genome shotgun (WGS) entry which is preliminary data.</text>
</comment>
<dbReference type="PANTHER" id="PTHR39966:SF3">
    <property type="entry name" value="DUF438 DOMAIN-CONTAINING PROTEIN"/>
    <property type="match status" value="1"/>
</dbReference>
<dbReference type="PANTHER" id="PTHR39966">
    <property type="entry name" value="BLL2471 PROTEIN-RELATED"/>
    <property type="match status" value="1"/>
</dbReference>
<protein>
    <submittedName>
        <fullName evidence="2">Hemerythrin domain-containing protein</fullName>
    </submittedName>
</protein>
<dbReference type="RefSeq" id="WP_244355480.1">
    <property type="nucleotide sequence ID" value="NZ_JAJNNZ010000003.1"/>
</dbReference>
<reference evidence="2" key="1">
    <citation type="submission" date="2021-11" db="EMBL/GenBank/DDBJ databases">
        <title>Vibrio ZSDE26 sp. nov. and Vibrio ZSDZ34 sp. nov., isolated from coastal seawater in Qingdao.</title>
        <authorList>
            <person name="Zhang P."/>
        </authorList>
    </citation>
    <scope>NUCLEOTIDE SEQUENCE</scope>
    <source>
        <strain evidence="2">ZSDZ34</strain>
    </source>
</reference>
<proteinExistence type="predicted"/>
<name>A0A9X1W9R0_9VIBR</name>
<evidence type="ECO:0000313" key="2">
    <source>
        <dbReference type="EMBL" id="MCJ2376086.1"/>
    </source>
</evidence>
<dbReference type="AlphaFoldDB" id="A0A9X1W9R0"/>
<evidence type="ECO:0000259" key="1">
    <source>
        <dbReference type="Pfam" id="PF01814"/>
    </source>
</evidence>
<dbReference type="InterPro" id="IPR012312">
    <property type="entry name" value="Hemerythrin-like"/>
</dbReference>
<feature type="domain" description="Hemerythrin-like" evidence="1">
    <location>
        <begin position="5"/>
        <end position="125"/>
    </location>
</feature>
<dbReference type="Gene3D" id="1.20.120.520">
    <property type="entry name" value="nmb1532 protein domain like"/>
    <property type="match status" value="1"/>
</dbReference>
<dbReference type="Proteomes" id="UP001139488">
    <property type="component" value="Unassembled WGS sequence"/>
</dbReference>